<gene>
    <name evidence="2" type="ORF">OM075_06890</name>
</gene>
<dbReference type="Gene3D" id="3.30.565.10">
    <property type="entry name" value="Histidine kinase-like ATPase, C-terminal domain"/>
    <property type="match status" value="1"/>
</dbReference>
<accession>A0AAE3M324</accession>
<dbReference type="EMBL" id="JAPDPJ010000011">
    <property type="protein sequence ID" value="MCW3786188.1"/>
    <property type="molecule type" value="Genomic_DNA"/>
</dbReference>
<dbReference type="RefSeq" id="WP_301189755.1">
    <property type="nucleotide sequence ID" value="NZ_JAPDPJ010000011.1"/>
</dbReference>
<evidence type="ECO:0000259" key="1">
    <source>
        <dbReference type="Pfam" id="PF13581"/>
    </source>
</evidence>
<comment type="caution">
    <text evidence="2">The sequence shown here is derived from an EMBL/GenBank/DDBJ whole genome shotgun (WGS) entry which is preliminary data.</text>
</comment>
<evidence type="ECO:0000313" key="2">
    <source>
        <dbReference type="EMBL" id="MCW3786188.1"/>
    </source>
</evidence>
<protein>
    <submittedName>
        <fullName evidence="2">ATP-binding protein</fullName>
    </submittedName>
</protein>
<sequence>MEFVYEVEGGDFTKAGNASSAVKKTLKQLNVNPKVVKRIVVALYEAEVNIVAHAYNGTIKVTINSEHIHIVLDDKGPGIPDIDLAMQEGYSTASSKVREMGFGAGMGLPNMKKNVDELNVSSEVDKGTTVEMITYL</sequence>
<name>A0AAE3M324_9BACT</name>
<dbReference type="Pfam" id="PF13581">
    <property type="entry name" value="HATPase_c_2"/>
    <property type="match status" value="1"/>
</dbReference>
<reference evidence="2" key="1">
    <citation type="submission" date="2022-10" db="EMBL/GenBank/DDBJ databases">
        <authorList>
            <person name="Yu W.X."/>
        </authorList>
    </citation>
    <scope>NUCLEOTIDE SEQUENCE</scope>
    <source>
        <strain evidence="2">AAT</strain>
    </source>
</reference>
<dbReference type="GO" id="GO:0005524">
    <property type="term" value="F:ATP binding"/>
    <property type="evidence" value="ECO:0007669"/>
    <property type="project" value="UniProtKB-KW"/>
</dbReference>
<evidence type="ECO:0000313" key="3">
    <source>
        <dbReference type="Proteomes" id="UP001209229"/>
    </source>
</evidence>
<dbReference type="InterPro" id="IPR003594">
    <property type="entry name" value="HATPase_dom"/>
</dbReference>
<dbReference type="InterPro" id="IPR036890">
    <property type="entry name" value="HATPase_C_sf"/>
</dbReference>
<keyword evidence="2" id="KW-0547">Nucleotide-binding</keyword>
<proteinExistence type="predicted"/>
<dbReference type="Proteomes" id="UP001209229">
    <property type="component" value="Unassembled WGS sequence"/>
</dbReference>
<dbReference type="SUPFAM" id="SSF55874">
    <property type="entry name" value="ATPase domain of HSP90 chaperone/DNA topoisomerase II/histidine kinase"/>
    <property type="match status" value="1"/>
</dbReference>
<dbReference type="AlphaFoldDB" id="A0AAE3M324"/>
<keyword evidence="3" id="KW-1185">Reference proteome</keyword>
<feature type="domain" description="Histidine kinase/HSP90-like ATPase" evidence="1">
    <location>
        <begin position="16"/>
        <end position="133"/>
    </location>
</feature>
<organism evidence="2 3">
    <name type="scientific">Plebeiibacterium sediminum</name>
    <dbReference type="NCBI Taxonomy" id="2992112"/>
    <lineage>
        <taxon>Bacteria</taxon>
        <taxon>Pseudomonadati</taxon>
        <taxon>Bacteroidota</taxon>
        <taxon>Bacteroidia</taxon>
        <taxon>Marinilabiliales</taxon>
        <taxon>Marinilabiliaceae</taxon>
        <taxon>Plebeiibacterium</taxon>
    </lineage>
</organism>
<keyword evidence="2" id="KW-0067">ATP-binding</keyword>